<evidence type="ECO:0000256" key="1">
    <source>
        <dbReference type="ARBA" id="ARBA00022729"/>
    </source>
</evidence>
<dbReference type="EMBL" id="CP042239">
    <property type="protein sequence ID" value="QDX26549.1"/>
    <property type="molecule type" value="Genomic_DNA"/>
</dbReference>
<feature type="domain" description="Outer membrane protein beta-barrel" evidence="3">
    <location>
        <begin position="7"/>
        <end position="178"/>
    </location>
</feature>
<dbReference type="InterPro" id="IPR011250">
    <property type="entry name" value="OMP/PagP_B-barrel"/>
</dbReference>
<keyword evidence="1 2" id="KW-0732">Signal</keyword>
<dbReference type="KEGG" id="ssua:FPZ54_11295"/>
<dbReference type="RefSeq" id="WP_145847286.1">
    <property type="nucleotide sequence ID" value="NZ_CP042239.1"/>
</dbReference>
<evidence type="ECO:0000256" key="2">
    <source>
        <dbReference type="SAM" id="SignalP"/>
    </source>
</evidence>
<dbReference type="SUPFAM" id="SSF56925">
    <property type="entry name" value="OMPA-like"/>
    <property type="match status" value="1"/>
</dbReference>
<protein>
    <submittedName>
        <fullName evidence="4">Porin family protein</fullName>
    </submittedName>
</protein>
<evidence type="ECO:0000313" key="5">
    <source>
        <dbReference type="Proteomes" id="UP000318055"/>
    </source>
</evidence>
<accession>A0A518RGL0</accession>
<organism evidence="4 5">
    <name type="scientific">Sphingomonas suaedae</name>
    <dbReference type="NCBI Taxonomy" id="2599297"/>
    <lineage>
        <taxon>Bacteria</taxon>
        <taxon>Pseudomonadati</taxon>
        <taxon>Pseudomonadota</taxon>
        <taxon>Alphaproteobacteria</taxon>
        <taxon>Sphingomonadales</taxon>
        <taxon>Sphingomonadaceae</taxon>
        <taxon>Sphingomonas</taxon>
    </lineage>
</organism>
<dbReference type="AlphaFoldDB" id="A0A518RGL0"/>
<feature type="chain" id="PRO_5021960944" evidence="2">
    <location>
        <begin position="22"/>
        <end position="178"/>
    </location>
</feature>
<dbReference type="Proteomes" id="UP000318055">
    <property type="component" value="Chromosome"/>
</dbReference>
<reference evidence="4 5" key="1">
    <citation type="submission" date="2019-07" db="EMBL/GenBank/DDBJ databases">
        <title>Sphingomonas alkalisoli sp. nov., isolated from rhizosphere soil of Suaedae salsa.</title>
        <authorList>
            <person name="Zhang H."/>
            <person name="Xu L."/>
            <person name="Zhang J.-X."/>
            <person name="Sun J.-Q."/>
        </authorList>
    </citation>
    <scope>NUCLEOTIDE SEQUENCE [LARGE SCALE GENOMIC DNA]</scope>
    <source>
        <strain evidence="4 5">XS-10</strain>
    </source>
</reference>
<sequence length="178" mass="18443">MKKFALALAAALTAAATPALAQEPADFSGAKASIITGYDVVDLNTPGVRNPDGLIYGIGLGYDIQKGSAVFGIEGEVADSTAKLKAGGATIAETGRDLYIGGRVGFVTGKTLIYGKVGYTNARIKSVAGNSNGDGIRVGAGVEQKLTDTVFAKVEYRYSNYEADVERQQIVAGVGLRF</sequence>
<dbReference type="Pfam" id="PF13505">
    <property type="entry name" value="OMP_b-brl"/>
    <property type="match status" value="1"/>
</dbReference>
<gene>
    <name evidence="4" type="ORF">FPZ54_11295</name>
</gene>
<feature type="signal peptide" evidence="2">
    <location>
        <begin position="1"/>
        <end position="21"/>
    </location>
</feature>
<evidence type="ECO:0000259" key="3">
    <source>
        <dbReference type="Pfam" id="PF13505"/>
    </source>
</evidence>
<evidence type="ECO:0000313" key="4">
    <source>
        <dbReference type="EMBL" id="QDX26549.1"/>
    </source>
</evidence>
<dbReference type="OrthoDB" id="8222426at2"/>
<proteinExistence type="predicted"/>
<dbReference type="InterPro" id="IPR027385">
    <property type="entry name" value="Beta-barrel_OMP"/>
</dbReference>
<keyword evidence="5" id="KW-1185">Reference proteome</keyword>
<name>A0A518RGL0_9SPHN</name>
<dbReference type="Gene3D" id="2.40.160.20">
    <property type="match status" value="1"/>
</dbReference>